<proteinExistence type="inferred from homology"/>
<dbReference type="PROSITE" id="PS00261">
    <property type="entry name" value="GLYCO_HORMONE_BETA_1"/>
    <property type="match status" value="1"/>
</dbReference>
<feature type="signal peptide" evidence="8">
    <location>
        <begin position="1"/>
        <end position="28"/>
    </location>
</feature>
<name>A0A8C8RHQ8_9SAUR</name>
<evidence type="ECO:0000256" key="5">
    <source>
        <dbReference type="ARBA" id="ARBA00023157"/>
    </source>
</evidence>
<dbReference type="InterPro" id="IPR001545">
    <property type="entry name" value="Gonadotropin_bsu"/>
</dbReference>
<dbReference type="GO" id="GO:0005615">
    <property type="term" value="C:extracellular space"/>
    <property type="evidence" value="ECO:0007669"/>
    <property type="project" value="TreeGrafter"/>
</dbReference>
<dbReference type="SMART" id="SM00068">
    <property type="entry name" value="GHB"/>
    <property type="match status" value="1"/>
</dbReference>
<dbReference type="PANTHER" id="PTHR11515:SF11">
    <property type="entry name" value="LUTROPIN SUBUNIT BETA"/>
    <property type="match status" value="1"/>
</dbReference>
<reference evidence="10" key="1">
    <citation type="submission" date="2025-08" db="UniProtKB">
        <authorList>
            <consortium name="Ensembl"/>
        </authorList>
    </citation>
    <scope>IDENTIFICATION</scope>
</reference>
<dbReference type="Gene3D" id="2.10.90.10">
    <property type="entry name" value="Cystine-knot cytokines"/>
    <property type="match status" value="1"/>
</dbReference>
<comment type="subcellular location">
    <subcellularLocation>
        <location evidence="1 7">Secreted</location>
    </subcellularLocation>
</comment>
<evidence type="ECO:0000256" key="7">
    <source>
        <dbReference type="RuleBase" id="RU004069"/>
    </source>
</evidence>
<dbReference type="GO" id="GO:0005179">
    <property type="term" value="F:hormone activity"/>
    <property type="evidence" value="ECO:0007669"/>
    <property type="project" value="UniProtKB-KW"/>
</dbReference>
<feature type="domain" description="Glycoprotein hormone subunit beta" evidence="9">
    <location>
        <begin position="31"/>
        <end position="133"/>
    </location>
</feature>
<dbReference type="CDD" id="cd00069">
    <property type="entry name" value="GHB_like"/>
    <property type="match status" value="1"/>
</dbReference>
<dbReference type="SUPFAM" id="SSF57501">
    <property type="entry name" value="Cystine-knot cytokines"/>
    <property type="match status" value="1"/>
</dbReference>
<dbReference type="InterPro" id="IPR018245">
    <property type="entry name" value="Gonadotropin_bsu_CS"/>
</dbReference>
<evidence type="ECO:0000256" key="8">
    <source>
        <dbReference type="SAM" id="SignalP"/>
    </source>
</evidence>
<evidence type="ECO:0000259" key="9">
    <source>
        <dbReference type="Pfam" id="PF00007"/>
    </source>
</evidence>
<evidence type="ECO:0000256" key="4">
    <source>
        <dbReference type="ARBA" id="ARBA00022702"/>
    </source>
</evidence>
<evidence type="ECO:0000313" key="10">
    <source>
        <dbReference type="Ensembl" id="ENSPCEP00000005432.1"/>
    </source>
</evidence>
<dbReference type="InterPro" id="IPR006208">
    <property type="entry name" value="Glyco_hormone_CN"/>
</dbReference>
<sequence length="145" mass="15033">SALPQRGLQALLLALLLLGGGSPGAARGHRFCRPVNATIAAEKDDCPVCVTFPAAICSGYCQTKEPVYKSVLTPVSQHVCTYRAVRYETLALPGCPPGVDPAFTFPVALSCHCSLCPMDSSDCTVQSIGPDFCSARGGFASGGPQ</sequence>
<reference evidence="10" key="2">
    <citation type="submission" date="2025-09" db="UniProtKB">
        <authorList>
            <consortium name="Ensembl"/>
        </authorList>
    </citation>
    <scope>IDENTIFICATION</scope>
</reference>
<dbReference type="PROSITE" id="PS00689">
    <property type="entry name" value="GLYCO_HORMONE_BETA_2"/>
    <property type="match status" value="1"/>
</dbReference>
<keyword evidence="11" id="KW-1185">Reference proteome</keyword>
<dbReference type="AlphaFoldDB" id="A0A8C8RHQ8"/>
<dbReference type="InterPro" id="IPR029034">
    <property type="entry name" value="Cystine-knot_cytokine"/>
</dbReference>
<comment type="similarity">
    <text evidence="2 7">Belongs to the glycoprotein hormones subunit beta family.</text>
</comment>
<keyword evidence="4 7" id="KW-0372">Hormone</keyword>
<evidence type="ECO:0000256" key="3">
    <source>
        <dbReference type="ARBA" id="ARBA00022525"/>
    </source>
</evidence>
<keyword evidence="8" id="KW-0732">Signal</keyword>
<dbReference type="PANTHER" id="PTHR11515">
    <property type="entry name" value="GLYCOPROTEIN HORMONE BETA CHAIN"/>
    <property type="match status" value="1"/>
</dbReference>
<keyword evidence="3" id="KW-0964">Secreted</keyword>
<dbReference type="Ensembl" id="ENSPCET00000005626.1">
    <property type="protein sequence ID" value="ENSPCEP00000005432.1"/>
    <property type="gene ID" value="ENSPCEG00000004423.1"/>
</dbReference>
<dbReference type="GO" id="GO:0007186">
    <property type="term" value="P:G protein-coupled receptor signaling pathway"/>
    <property type="evidence" value="ECO:0007669"/>
    <property type="project" value="TreeGrafter"/>
</dbReference>
<dbReference type="GO" id="GO:0005737">
    <property type="term" value="C:cytoplasm"/>
    <property type="evidence" value="ECO:0007669"/>
    <property type="project" value="TreeGrafter"/>
</dbReference>
<evidence type="ECO:0000313" key="11">
    <source>
        <dbReference type="Proteomes" id="UP000694393"/>
    </source>
</evidence>
<accession>A0A8C8RHQ8</accession>
<dbReference type="FunFam" id="2.10.90.10:FF:000007">
    <property type="entry name" value="Luteinizing hormone beta subunit"/>
    <property type="match status" value="1"/>
</dbReference>
<keyword evidence="6" id="KW-0325">Glycoprotein</keyword>
<organism evidence="10 11">
    <name type="scientific">Pelusios castaneus</name>
    <name type="common">West African mud turtle</name>
    <dbReference type="NCBI Taxonomy" id="367368"/>
    <lineage>
        <taxon>Eukaryota</taxon>
        <taxon>Metazoa</taxon>
        <taxon>Chordata</taxon>
        <taxon>Craniata</taxon>
        <taxon>Vertebrata</taxon>
        <taxon>Euteleostomi</taxon>
        <taxon>Archelosauria</taxon>
        <taxon>Testudinata</taxon>
        <taxon>Testudines</taxon>
        <taxon>Pleurodira</taxon>
        <taxon>Pelomedusidae</taxon>
        <taxon>Pelusios</taxon>
    </lineage>
</organism>
<dbReference type="Pfam" id="PF00007">
    <property type="entry name" value="Cys_knot"/>
    <property type="match status" value="1"/>
</dbReference>
<evidence type="ECO:0000256" key="2">
    <source>
        <dbReference type="ARBA" id="ARBA00006552"/>
    </source>
</evidence>
<evidence type="ECO:0000256" key="6">
    <source>
        <dbReference type="ARBA" id="ARBA00023180"/>
    </source>
</evidence>
<feature type="chain" id="PRO_5034005787" description="Glycoprotein hormone subunit beta domain-containing protein" evidence="8">
    <location>
        <begin position="29"/>
        <end position="145"/>
    </location>
</feature>
<keyword evidence="5" id="KW-1015">Disulfide bond</keyword>
<protein>
    <recommendedName>
        <fullName evidence="9">Glycoprotein hormone subunit beta domain-containing protein</fullName>
    </recommendedName>
</protein>
<dbReference type="Proteomes" id="UP000694393">
    <property type="component" value="Unplaced"/>
</dbReference>
<evidence type="ECO:0000256" key="1">
    <source>
        <dbReference type="ARBA" id="ARBA00004613"/>
    </source>
</evidence>